<evidence type="ECO:0000256" key="3">
    <source>
        <dbReference type="SAM" id="MobiDB-lite"/>
    </source>
</evidence>
<dbReference type="InterPro" id="IPR012955">
    <property type="entry name" value="CASP_C"/>
</dbReference>
<dbReference type="STRING" id="307507.A0A2V0PI92"/>
<evidence type="ECO:0000256" key="4">
    <source>
        <dbReference type="SAM" id="Phobius"/>
    </source>
</evidence>
<keyword evidence="1 2" id="KW-0175">Coiled coil</keyword>
<feature type="coiled-coil region" evidence="2">
    <location>
        <begin position="372"/>
        <end position="399"/>
    </location>
</feature>
<gene>
    <name evidence="6" type="ORF">Rsub_11965</name>
</gene>
<dbReference type="AlphaFoldDB" id="A0A2V0PI92"/>
<evidence type="ECO:0000256" key="1">
    <source>
        <dbReference type="ARBA" id="ARBA00023054"/>
    </source>
</evidence>
<dbReference type="PANTHER" id="PTHR14043:SF2">
    <property type="entry name" value="HOMEOBOX PROTEIN CUT"/>
    <property type="match status" value="1"/>
</dbReference>
<dbReference type="Proteomes" id="UP000247498">
    <property type="component" value="Unassembled WGS sequence"/>
</dbReference>
<feature type="transmembrane region" description="Helical" evidence="4">
    <location>
        <begin position="646"/>
        <end position="667"/>
    </location>
</feature>
<organism evidence="6 7">
    <name type="scientific">Raphidocelis subcapitata</name>
    <dbReference type="NCBI Taxonomy" id="307507"/>
    <lineage>
        <taxon>Eukaryota</taxon>
        <taxon>Viridiplantae</taxon>
        <taxon>Chlorophyta</taxon>
        <taxon>core chlorophytes</taxon>
        <taxon>Chlorophyceae</taxon>
        <taxon>CS clade</taxon>
        <taxon>Sphaeropleales</taxon>
        <taxon>Selenastraceae</taxon>
        <taxon>Raphidocelis</taxon>
    </lineage>
</organism>
<feature type="domain" description="CASP C-terminal" evidence="5">
    <location>
        <begin position="375"/>
        <end position="663"/>
    </location>
</feature>
<accession>A0A2V0PI92</accession>
<dbReference type="PANTHER" id="PTHR14043">
    <property type="entry name" value="CCAAT DISPLACEMENT PROTEIN-RELATED"/>
    <property type="match status" value="1"/>
</dbReference>
<dbReference type="GO" id="GO:0000139">
    <property type="term" value="C:Golgi membrane"/>
    <property type="evidence" value="ECO:0007669"/>
    <property type="project" value="InterPro"/>
</dbReference>
<feature type="region of interest" description="Disordered" evidence="3">
    <location>
        <begin position="221"/>
        <end position="244"/>
    </location>
</feature>
<dbReference type="OrthoDB" id="10257567at2759"/>
<keyword evidence="4" id="KW-0472">Membrane</keyword>
<reference evidence="6 7" key="1">
    <citation type="journal article" date="2018" name="Sci. Rep.">
        <title>Raphidocelis subcapitata (=Pseudokirchneriella subcapitata) provides an insight into genome evolution and environmental adaptations in the Sphaeropleales.</title>
        <authorList>
            <person name="Suzuki S."/>
            <person name="Yamaguchi H."/>
            <person name="Nakajima N."/>
            <person name="Kawachi M."/>
        </authorList>
    </citation>
    <scope>NUCLEOTIDE SEQUENCE [LARGE SCALE GENOMIC DNA]</scope>
    <source>
        <strain evidence="6 7">NIES-35</strain>
    </source>
</reference>
<comment type="caution">
    <text evidence="6">The sequence shown here is derived from an EMBL/GenBank/DDBJ whole genome shotgun (WGS) entry which is preliminary data.</text>
</comment>
<proteinExistence type="predicted"/>
<feature type="coiled-coil region" evidence="2">
    <location>
        <begin position="468"/>
        <end position="495"/>
    </location>
</feature>
<feature type="coiled-coil region" evidence="2">
    <location>
        <begin position="64"/>
        <end position="157"/>
    </location>
</feature>
<keyword evidence="4" id="KW-0812">Transmembrane</keyword>
<evidence type="ECO:0000313" key="6">
    <source>
        <dbReference type="EMBL" id="GBF99531.1"/>
    </source>
</evidence>
<dbReference type="EMBL" id="BDRX01000161">
    <property type="protein sequence ID" value="GBF99531.1"/>
    <property type="molecule type" value="Genomic_DNA"/>
</dbReference>
<evidence type="ECO:0000313" key="7">
    <source>
        <dbReference type="Proteomes" id="UP000247498"/>
    </source>
</evidence>
<keyword evidence="7" id="KW-1185">Reference proteome</keyword>
<evidence type="ECO:0000256" key="2">
    <source>
        <dbReference type="SAM" id="Coils"/>
    </source>
</evidence>
<name>A0A2V0PI92_9CHLO</name>
<feature type="region of interest" description="Disordered" evidence="3">
    <location>
        <begin position="401"/>
        <end position="430"/>
    </location>
</feature>
<dbReference type="Pfam" id="PF08172">
    <property type="entry name" value="CASP_C"/>
    <property type="match status" value="1"/>
</dbReference>
<feature type="region of interest" description="Disordered" evidence="3">
    <location>
        <begin position="573"/>
        <end position="592"/>
    </location>
</feature>
<keyword evidence="4" id="KW-1133">Transmembrane helix</keyword>
<dbReference type="InParanoid" id="A0A2V0PI92"/>
<feature type="compositionally biased region" description="Low complexity" evidence="3">
    <location>
        <begin position="221"/>
        <end position="233"/>
    </location>
</feature>
<dbReference type="GO" id="GO:0006891">
    <property type="term" value="P:intra-Golgi vesicle-mediated transport"/>
    <property type="evidence" value="ECO:0007669"/>
    <property type="project" value="InterPro"/>
</dbReference>
<evidence type="ECO:0000259" key="5">
    <source>
        <dbReference type="Pfam" id="PF08172"/>
    </source>
</evidence>
<sequence>MARAQDAWRGFDARRAALRGAIDAVRQEQGGSGGGGERGSLRELLVVASELAELPDPQHALDVAAAGAARAADLEASAQRLERELGSVRLDDAEVARLAAAHEKEKAEHAAELAALRAAAGSGVEIEAQLAAARGEAAQLKASLSKLRAAHEASQSELCAALARLEQASGNAGTPDLAEAVALDELERAHAQVAALSASRDALQRQVERLTAEREEWQQQWRLDQQEQQQQGQSLPSVQAVERTRARAELEESLAKLRNAEHRASLAASRAEVAESQAARLQAEVERRPTPAQHAEVQAALAALSTLLGQQLEQEGLAPADAKAAVDALCADPAGLHSALQARVARLADALTVAARDADALRSERDAAAVRAVAAAQQLAEAQSAARQLEADLGAALAAGSGGGENLPHAGSAPPPLGATAGSFPAALESSGSNTPSLAAAAAAAVARAEAGGAGGTARDEVGGGGLLPVVARQRDRLAARVAELEEEVQAFKAREGALGARANSLSADNVALVEKLRFLQSRTGGGSGAGGVGRAPMVICVDAAGVPQPPPGEDDAKSARFSCGPLAFGLGGGGQRGRRAAAGPQQAGGGPEARYAAEYERGVNPFAEFRRTELEGRVSGLRLHDRVMFTAGSIIAGSPAARAGVAFYLVILHAYILLVLSSRAACTTSA</sequence>
<protein>
    <recommendedName>
        <fullName evidence="5">CASP C-terminal domain-containing protein</fullName>
    </recommendedName>
</protein>